<keyword evidence="3" id="KW-1185">Reference proteome</keyword>
<accession>A0A1H6C383</accession>
<organism evidence="2 3">
    <name type="scientific">Sphingobacterium lactis</name>
    <dbReference type="NCBI Taxonomy" id="797291"/>
    <lineage>
        <taxon>Bacteria</taxon>
        <taxon>Pseudomonadati</taxon>
        <taxon>Bacteroidota</taxon>
        <taxon>Sphingobacteriia</taxon>
        <taxon>Sphingobacteriales</taxon>
        <taxon>Sphingobacteriaceae</taxon>
        <taxon>Sphingobacterium</taxon>
    </lineage>
</organism>
<feature type="coiled-coil region" evidence="1">
    <location>
        <begin position="14"/>
        <end position="78"/>
    </location>
</feature>
<dbReference type="OrthoDB" id="667380at2"/>
<protein>
    <recommendedName>
        <fullName evidence="4">Transcription elongation factor, GreA/GreB, C-term</fullName>
    </recommendedName>
</protein>
<proteinExistence type="predicted"/>
<dbReference type="RefSeq" id="WP_103907533.1">
    <property type="nucleotide sequence ID" value="NZ_CP049246.1"/>
</dbReference>
<evidence type="ECO:0000313" key="3">
    <source>
        <dbReference type="Proteomes" id="UP000236731"/>
    </source>
</evidence>
<dbReference type="EMBL" id="FNUT01000013">
    <property type="protein sequence ID" value="SEG67408.1"/>
    <property type="molecule type" value="Genomic_DNA"/>
</dbReference>
<evidence type="ECO:0008006" key="4">
    <source>
        <dbReference type="Google" id="ProtNLM"/>
    </source>
</evidence>
<gene>
    <name evidence="2" type="ORF">SAMN05421877_1136</name>
</gene>
<dbReference type="AlphaFoldDB" id="A0A1H6C383"/>
<name>A0A1H6C383_9SPHI</name>
<evidence type="ECO:0000256" key="1">
    <source>
        <dbReference type="SAM" id="Coils"/>
    </source>
</evidence>
<keyword evidence="1" id="KW-0175">Coiled coil</keyword>
<evidence type="ECO:0000313" key="2">
    <source>
        <dbReference type="EMBL" id="SEG67408.1"/>
    </source>
</evidence>
<dbReference type="Proteomes" id="UP000236731">
    <property type="component" value="Unassembled WGS sequence"/>
</dbReference>
<sequence length="150" mass="16678">MTTWDKAELVTLCKQKIENKRNEVKAAMSIAQDSILNDTKSSMGDKYETSREMAQQELNRLQQQLMLADQDIAVLESLNQETTTKVIPGAIVLTDQFDYFIAVSLGPLKIADRTIMVVSKESPIGKALMGKEINTEITFNGKQINIVAIA</sequence>
<reference evidence="3" key="1">
    <citation type="submission" date="2016-10" db="EMBL/GenBank/DDBJ databases">
        <authorList>
            <person name="Varghese N."/>
            <person name="Submissions S."/>
        </authorList>
    </citation>
    <scope>NUCLEOTIDE SEQUENCE [LARGE SCALE GENOMIC DNA]</scope>
    <source>
        <strain evidence="3">DSM 22361</strain>
    </source>
</reference>